<feature type="binding site" evidence="1">
    <location>
        <position position="59"/>
    </location>
    <ligand>
        <name>substrate</name>
    </ligand>
</feature>
<dbReference type="HOGENOM" id="CLU_084603_3_1_3"/>
<organism evidence="2 3">
    <name type="scientific">Dactylococcopsis salina (strain PCC 8305)</name>
    <name type="common">Myxobactron salinum</name>
    <dbReference type="NCBI Taxonomy" id="13035"/>
    <lineage>
        <taxon>Bacteria</taxon>
        <taxon>Bacillati</taxon>
        <taxon>Cyanobacteriota</taxon>
        <taxon>Cyanophyceae</taxon>
        <taxon>Nodosilineales</taxon>
        <taxon>Cymatolegaceae</taxon>
        <taxon>Dactylococcopsis</taxon>
    </lineage>
</organism>
<dbReference type="GO" id="GO:0005737">
    <property type="term" value="C:cytoplasm"/>
    <property type="evidence" value="ECO:0007669"/>
    <property type="project" value="InterPro"/>
</dbReference>
<dbReference type="Pfam" id="PF00300">
    <property type="entry name" value="His_Phos_1"/>
    <property type="match status" value="1"/>
</dbReference>
<dbReference type="InterPro" id="IPR004449">
    <property type="entry name" value="SixA"/>
</dbReference>
<dbReference type="NCBIfam" id="TIGR00249">
    <property type="entry name" value="sixA"/>
    <property type="match status" value="1"/>
</dbReference>
<dbReference type="SMART" id="SM00855">
    <property type="entry name" value="PGAM"/>
    <property type="match status" value="1"/>
</dbReference>
<dbReference type="RefSeq" id="WP_015228814.1">
    <property type="nucleotide sequence ID" value="NC_019780.1"/>
</dbReference>
<dbReference type="Gene3D" id="3.40.50.1240">
    <property type="entry name" value="Phosphoglycerate mutase-like"/>
    <property type="match status" value="1"/>
</dbReference>
<dbReference type="AlphaFoldDB" id="K9YTY8"/>
<sequence>MEKQVYLIRHGIAIDRALSEEDATRPLTEKGRKKNEKVAKKLKDIGINFDIILTSPLLRATQTADILEKEGLTKTLETFSPLAPNGNIEDWLNWWEENAPETVALVGHEPNLGNWSELLIWGEIKGKLVVKKAGIIGLNCPQDLSPFGNSELFLLTSPKWLLSQ</sequence>
<proteinExistence type="predicted"/>
<dbReference type="InterPro" id="IPR029033">
    <property type="entry name" value="His_PPase_superfam"/>
</dbReference>
<evidence type="ECO:0000313" key="2">
    <source>
        <dbReference type="EMBL" id="AFZ49805.1"/>
    </source>
</evidence>
<dbReference type="CDD" id="cd07067">
    <property type="entry name" value="HP_PGM_like"/>
    <property type="match status" value="1"/>
</dbReference>
<protein>
    <submittedName>
        <fullName evidence="2">Phosphohistidine phosphatase SixA</fullName>
    </submittedName>
</protein>
<reference evidence="2" key="1">
    <citation type="submission" date="2012-04" db="EMBL/GenBank/DDBJ databases">
        <title>Finished genome of Dactylococcopsis salina PCC 8305.</title>
        <authorList>
            <consortium name="US DOE Joint Genome Institute"/>
            <person name="Gugger M."/>
            <person name="Coursin T."/>
            <person name="Rippka R."/>
            <person name="Tandeau De Marsac N."/>
            <person name="Huntemann M."/>
            <person name="Wei C.-L."/>
            <person name="Han J."/>
            <person name="Detter J.C."/>
            <person name="Han C."/>
            <person name="Tapia R."/>
            <person name="Daligault H."/>
            <person name="Chen A."/>
            <person name="Krypides N."/>
            <person name="Mavromatis K."/>
            <person name="Markowitz V."/>
            <person name="Szeto E."/>
            <person name="Ivanova N."/>
            <person name="Ovchinnikova G."/>
            <person name="Pagani I."/>
            <person name="Pati A."/>
            <person name="Goodwin L."/>
            <person name="Peters L."/>
            <person name="Pitluck S."/>
            <person name="Woyke T."/>
            <person name="Kerfeld C."/>
        </authorList>
    </citation>
    <scope>NUCLEOTIDE SEQUENCE [LARGE SCALE GENOMIC DNA]</scope>
    <source>
        <strain evidence="2">PCC 8305</strain>
    </source>
</reference>
<evidence type="ECO:0000256" key="1">
    <source>
        <dbReference type="PIRSR" id="PIRSR613078-2"/>
    </source>
</evidence>
<dbReference type="EMBL" id="CP003944">
    <property type="protein sequence ID" value="AFZ49805.1"/>
    <property type="molecule type" value="Genomic_DNA"/>
</dbReference>
<dbReference type="GO" id="GO:0101006">
    <property type="term" value="F:protein histidine phosphatase activity"/>
    <property type="evidence" value="ECO:0007669"/>
    <property type="project" value="InterPro"/>
</dbReference>
<dbReference type="InterPro" id="IPR013078">
    <property type="entry name" value="His_Pase_superF_clade-1"/>
</dbReference>
<dbReference type="OrthoDB" id="194934at2"/>
<dbReference type="KEGG" id="dsl:Dacsa_1100"/>
<dbReference type="eggNOG" id="COG2062">
    <property type="taxonomic scope" value="Bacteria"/>
</dbReference>
<gene>
    <name evidence="2" type="ORF">Dacsa_1100</name>
</gene>
<dbReference type="SUPFAM" id="SSF53254">
    <property type="entry name" value="Phosphoglycerate mutase-like"/>
    <property type="match status" value="1"/>
</dbReference>
<dbReference type="PATRIC" id="fig|13035.3.peg.1234"/>
<dbReference type="STRING" id="13035.Dacsa_1100"/>
<name>K9YTY8_DACS8</name>
<evidence type="ECO:0000313" key="3">
    <source>
        <dbReference type="Proteomes" id="UP000010482"/>
    </source>
</evidence>
<keyword evidence="3" id="KW-1185">Reference proteome</keyword>
<accession>K9YTY8</accession>
<dbReference type="Proteomes" id="UP000010482">
    <property type="component" value="Chromosome"/>
</dbReference>